<accession>A0A814IDS5</accession>
<feature type="transmembrane region" description="Helical" evidence="1">
    <location>
        <begin position="129"/>
        <end position="150"/>
    </location>
</feature>
<reference evidence="2" key="1">
    <citation type="submission" date="2021-02" db="EMBL/GenBank/DDBJ databases">
        <authorList>
            <person name="Nowell W R."/>
        </authorList>
    </citation>
    <scope>NUCLEOTIDE SEQUENCE</scope>
</reference>
<organism evidence="2 3">
    <name type="scientific">Rotaria sordida</name>
    <dbReference type="NCBI Taxonomy" id="392033"/>
    <lineage>
        <taxon>Eukaryota</taxon>
        <taxon>Metazoa</taxon>
        <taxon>Spiralia</taxon>
        <taxon>Gnathifera</taxon>
        <taxon>Rotifera</taxon>
        <taxon>Eurotatoria</taxon>
        <taxon>Bdelloidea</taxon>
        <taxon>Philodinida</taxon>
        <taxon>Philodinidae</taxon>
        <taxon>Rotaria</taxon>
    </lineage>
</organism>
<keyword evidence="1" id="KW-0812">Transmembrane</keyword>
<feature type="transmembrane region" description="Helical" evidence="1">
    <location>
        <begin position="12"/>
        <end position="33"/>
    </location>
</feature>
<evidence type="ECO:0000313" key="2">
    <source>
        <dbReference type="EMBL" id="CAF1021480.1"/>
    </source>
</evidence>
<keyword evidence="1" id="KW-0472">Membrane</keyword>
<evidence type="ECO:0000313" key="3">
    <source>
        <dbReference type="Proteomes" id="UP000663864"/>
    </source>
</evidence>
<protein>
    <recommendedName>
        <fullName evidence="4">G-protein coupled receptors family 1 profile domain-containing protein</fullName>
    </recommendedName>
</protein>
<feature type="transmembrane region" description="Helical" evidence="1">
    <location>
        <begin position="45"/>
        <end position="64"/>
    </location>
</feature>
<keyword evidence="1" id="KW-1133">Transmembrane helix</keyword>
<dbReference type="EMBL" id="CAJNOT010000560">
    <property type="protein sequence ID" value="CAF1021480.1"/>
    <property type="molecule type" value="Genomic_DNA"/>
</dbReference>
<evidence type="ECO:0008006" key="4">
    <source>
        <dbReference type="Google" id="ProtNLM"/>
    </source>
</evidence>
<comment type="caution">
    <text evidence="2">The sequence shown here is derived from an EMBL/GenBank/DDBJ whole genome shotgun (WGS) entry which is preliminary data.</text>
</comment>
<gene>
    <name evidence="2" type="ORF">ZHD862_LOCUS13563</name>
</gene>
<evidence type="ECO:0000256" key="1">
    <source>
        <dbReference type="SAM" id="Phobius"/>
    </source>
</evidence>
<proteinExistence type="predicted"/>
<dbReference type="AlphaFoldDB" id="A0A814IDS5"/>
<dbReference type="Proteomes" id="UP000663864">
    <property type="component" value="Unassembled WGS sequence"/>
</dbReference>
<name>A0A814IDS5_9BILA</name>
<sequence length="628" mass="73212">MSHITTNEIFDWICIIMIIFGTIGNSLGLIVFSSRKFRQTTYGKLAITSLIINLLCVYRYSLLLHSNTRRLITYKVAQSWFNCKLYRFSSCLRILSAFVTVAWTYERFTYVTTNIRFFRNTLYVKKYKFYFMTISSLIIVAALTGSTVYFHELVSITLSSHRTSYELNQTSISNIGSLSLVCELSFFVYLLSSQYSLSNVKSLLSRTYIVNYLKNYLYKILCEKDSIELVNQLCLVLNSIVEIPSSSIIDLWSYELLKYIHYKKCCSLSIIEYLILIKHSSINKNSSEIISILNDYLIQVGIHQHNLTIICQLLILISSFNYSHELFIKNVIENIKINIKKSEDKINPLSDIKLCSRLIYYLCLTDPTNRFQSRPIIVELSKILNESLNKNNKFGQWIVQAQHGMMLSNIYNYQLLFSTVQHQIFPLLFRDLGVYTWSIPRQLFDIHHVLSIDRPLLKNSLLNSEMLSFARKISDEYRSSIRSNQKSYNQFLNELNQLFNNIYGEGTSKIIDTNINYSFILFDFLEINLPDNDELRSIGINTKQRIAILPILNSMLIKQQRSDGSLVRVLSAHTTMRYRIIEKNNYQIVLVFHGEYLRALRDNTIKTIFETNLALKTIPHLSNKDTSR</sequence>